<feature type="non-terminal residue" evidence="2">
    <location>
        <position position="175"/>
    </location>
</feature>
<proteinExistence type="predicted"/>
<keyword evidence="1" id="KW-1133">Transmembrane helix</keyword>
<evidence type="ECO:0000313" key="3">
    <source>
        <dbReference type="Proteomes" id="UP000789739"/>
    </source>
</evidence>
<organism evidence="2 3">
    <name type="scientific">Paraglomus brasilianum</name>
    <dbReference type="NCBI Taxonomy" id="144538"/>
    <lineage>
        <taxon>Eukaryota</taxon>
        <taxon>Fungi</taxon>
        <taxon>Fungi incertae sedis</taxon>
        <taxon>Mucoromycota</taxon>
        <taxon>Glomeromycotina</taxon>
        <taxon>Glomeromycetes</taxon>
        <taxon>Paraglomerales</taxon>
        <taxon>Paraglomeraceae</taxon>
        <taxon>Paraglomus</taxon>
    </lineage>
</organism>
<keyword evidence="1" id="KW-0812">Transmembrane</keyword>
<dbReference type="OrthoDB" id="2396888at2759"/>
<name>A0A9N9DV07_9GLOM</name>
<gene>
    <name evidence="2" type="ORF">PBRASI_LOCUS10166</name>
</gene>
<reference evidence="2" key="1">
    <citation type="submission" date="2021-06" db="EMBL/GenBank/DDBJ databases">
        <authorList>
            <person name="Kallberg Y."/>
            <person name="Tangrot J."/>
            <person name="Rosling A."/>
        </authorList>
    </citation>
    <scope>NUCLEOTIDE SEQUENCE</scope>
    <source>
        <strain evidence="2">BR232B</strain>
    </source>
</reference>
<feature type="transmembrane region" description="Helical" evidence="1">
    <location>
        <begin position="15"/>
        <end position="38"/>
    </location>
</feature>
<dbReference type="Proteomes" id="UP000789739">
    <property type="component" value="Unassembled WGS sequence"/>
</dbReference>
<comment type="caution">
    <text evidence="2">The sequence shown here is derived from an EMBL/GenBank/DDBJ whole genome shotgun (WGS) entry which is preliminary data.</text>
</comment>
<keyword evidence="1" id="KW-0472">Membrane</keyword>
<dbReference type="AlphaFoldDB" id="A0A9N9DV07"/>
<dbReference type="EMBL" id="CAJVPI010002745">
    <property type="protein sequence ID" value="CAG8648815.1"/>
    <property type="molecule type" value="Genomic_DNA"/>
</dbReference>
<evidence type="ECO:0000313" key="2">
    <source>
        <dbReference type="EMBL" id="CAG8648815.1"/>
    </source>
</evidence>
<protein>
    <submittedName>
        <fullName evidence="2">841_t:CDS:1</fullName>
    </submittedName>
</protein>
<accession>A0A9N9DV07</accession>
<keyword evidence="3" id="KW-1185">Reference proteome</keyword>
<sequence length="175" mass="20178">MTSLAVSEIAPFLDFAGLLMFVEKISIYLLIGATFYFSRITKRDIDIKHNSDPSARDTTFNEILANLDARFLTELTDYRAKFNTELTSRDENFTAEIQRILIMLNTSTARIDEIEQVLQNYHNNFGRVATEFESINAFIVTLQSEINQRNAMILRTEEIEFDQQSVMSQASNHFT</sequence>
<evidence type="ECO:0000256" key="1">
    <source>
        <dbReference type="SAM" id="Phobius"/>
    </source>
</evidence>